<evidence type="ECO:0000313" key="15">
    <source>
        <dbReference type="Proteomes" id="UP000003374"/>
    </source>
</evidence>
<dbReference type="PANTHER" id="PTHR33308:SF9">
    <property type="entry name" value="PEPTIDOGLYCAN HYDROLASE FLGJ"/>
    <property type="match status" value="1"/>
</dbReference>
<gene>
    <name evidence="14" type="ORF">NB231_05366</name>
</gene>
<dbReference type="PANTHER" id="PTHR33308">
    <property type="entry name" value="PEPTIDOGLYCAN HYDROLASE FLGJ"/>
    <property type="match status" value="1"/>
</dbReference>
<evidence type="ECO:0000256" key="12">
    <source>
        <dbReference type="SAM" id="MobiDB-lite"/>
    </source>
</evidence>
<accession>A4BVN3</accession>
<dbReference type="InterPro" id="IPR013377">
    <property type="entry name" value="FlgJ"/>
</dbReference>
<comment type="subcellular location">
    <subcellularLocation>
        <location evidence="2">Periplasm</location>
    </subcellularLocation>
</comment>
<proteinExistence type="inferred from homology"/>
<comment type="function">
    <text evidence="1">Flagellum-specific muramidase which hydrolyzes the peptidoglycan layer to assemble the rod structure in the periplasmic space.</text>
</comment>
<name>A4BVN3_9GAMM</name>
<evidence type="ECO:0000313" key="14">
    <source>
        <dbReference type="EMBL" id="EAR20215.1"/>
    </source>
</evidence>
<keyword evidence="15" id="KW-1185">Reference proteome</keyword>
<evidence type="ECO:0000259" key="13">
    <source>
        <dbReference type="SMART" id="SM00047"/>
    </source>
</evidence>
<dbReference type="InterPro" id="IPR002901">
    <property type="entry name" value="MGlyc_endo_b_GlcNAc-like_dom"/>
</dbReference>
<keyword evidence="8" id="KW-0378">Hydrolase</keyword>
<dbReference type="Gene3D" id="2.10.70.40">
    <property type="entry name" value="peptidoglycan hydrolase"/>
    <property type="match status" value="1"/>
</dbReference>
<dbReference type="eggNOG" id="COG3951">
    <property type="taxonomic scope" value="Bacteria"/>
</dbReference>
<evidence type="ECO:0000256" key="1">
    <source>
        <dbReference type="ARBA" id="ARBA00002954"/>
    </source>
</evidence>
<feature type="compositionally biased region" description="Low complexity" evidence="12">
    <location>
        <begin position="129"/>
        <end position="147"/>
    </location>
</feature>
<dbReference type="HOGENOM" id="CLU_013771_3_0_6"/>
<comment type="caution">
    <text evidence="14">The sequence shown here is derived from an EMBL/GenBank/DDBJ whole genome shotgun (WGS) entry which is preliminary data.</text>
</comment>
<keyword evidence="10" id="KW-0961">Cell wall biogenesis/degradation</keyword>
<dbReference type="Proteomes" id="UP000003374">
    <property type="component" value="Unassembled WGS sequence"/>
</dbReference>
<dbReference type="AlphaFoldDB" id="A4BVN3"/>
<evidence type="ECO:0000256" key="6">
    <source>
        <dbReference type="ARBA" id="ARBA00022764"/>
    </source>
</evidence>
<dbReference type="PRINTS" id="PR01002">
    <property type="entry name" value="FLGFLGJ"/>
</dbReference>
<dbReference type="GO" id="GO:0044780">
    <property type="term" value="P:bacterial-type flagellum assembly"/>
    <property type="evidence" value="ECO:0007669"/>
    <property type="project" value="InterPro"/>
</dbReference>
<keyword evidence="7" id="KW-1005">Bacterial flagellum biogenesis</keyword>
<dbReference type="eggNOG" id="COG1705">
    <property type="taxonomic scope" value="Bacteria"/>
</dbReference>
<evidence type="ECO:0000256" key="5">
    <source>
        <dbReference type="ARBA" id="ARBA00013433"/>
    </source>
</evidence>
<evidence type="ECO:0000256" key="9">
    <source>
        <dbReference type="ARBA" id="ARBA00023295"/>
    </source>
</evidence>
<dbReference type="RefSeq" id="WP_005000357.1">
    <property type="nucleotide sequence ID" value="NZ_CH672427.1"/>
</dbReference>
<dbReference type="STRING" id="314278.NB231_05366"/>
<evidence type="ECO:0000256" key="2">
    <source>
        <dbReference type="ARBA" id="ARBA00004418"/>
    </source>
</evidence>
<reference evidence="14 15" key="1">
    <citation type="submission" date="2006-02" db="EMBL/GenBank/DDBJ databases">
        <authorList>
            <person name="Waterbury J."/>
            <person name="Ferriera S."/>
            <person name="Johnson J."/>
            <person name="Kravitz S."/>
            <person name="Halpern A."/>
            <person name="Remington K."/>
            <person name="Beeson K."/>
            <person name="Tran B."/>
            <person name="Rogers Y.-H."/>
            <person name="Friedman R."/>
            <person name="Venter J.C."/>
        </authorList>
    </citation>
    <scope>NUCLEOTIDE SEQUENCE [LARGE SCALE GENOMIC DNA]</scope>
    <source>
        <strain evidence="14 15">Nb-231</strain>
    </source>
</reference>
<dbReference type="GO" id="GO:0071555">
    <property type="term" value="P:cell wall organization"/>
    <property type="evidence" value="ECO:0007669"/>
    <property type="project" value="UniProtKB-KW"/>
</dbReference>
<dbReference type="InterPro" id="IPR019301">
    <property type="entry name" value="Flagellar_prot_FlgJ_N"/>
</dbReference>
<evidence type="ECO:0000256" key="11">
    <source>
        <dbReference type="ARBA" id="ARBA00030835"/>
    </source>
</evidence>
<feature type="region of interest" description="Disordered" evidence="12">
    <location>
        <begin position="114"/>
        <end position="150"/>
    </location>
</feature>
<dbReference type="SMART" id="SM00047">
    <property type="entry name" value="LYZ2"/>
    <property type="match status" value="1"/>
</dbReference>
<dbReference type="InterPro" id="IPR051056">
    <property type="entry name" value="Glycosyl_Hydrolase_73"/>
</dbReference>
<dbReference type="Gene3D" id="1.10.530.10">
    <property type="match status" value="1"/>
</dbReference>
<keyword evidence="9" id="KW-0326">Glycosidase</keyword>
<protein>
    <recommendedName>
        <fullName evidence="5">Peptidoglycan hydrolase FlgJ</fullName>
    </recommendedName>
    <alternativeName>
        <fullName evidence="11">Muramidase FlgJ</fullName>
    </alternativeName>
</protein>
<evidence type="ECO:0000256" key="10">
    <source>
        <dbReference type="ARBA" id="ARBA00023316"/>
    </source>
</evidence>
<dbReference type="EMBL" id="AAOF01000029">
    <property type="protein sequence ID" value="EAR20215.1"/>
    <property type="molecule type" value="Genomic_DNA"/>
</dbReference>
<keyword evidence="6" id="KW-0574">Periplasm</keyword>
<dbReference type="NCBIfam" id="TIGR02541">
    <property type="entry name" value="flagell_FlgJ"/>
    <property type="match status" value="1"/>
</dbReference>
<evidence type="ECO:0000256" key="8">
    <source>
        <dbReference type="ARBA" id="ARBA00022801"/>
    </source>
</evidence>
<sequence>MAVQKITSYDNALDGRRLEKLRYELRNPTPESLRTVAKQFESLFVQSLLKSMRAATPGGSLFSGHGVKQYRSLLDQQLASSIAQGRGIGLAAMLERQLLSQNAPSKAAAVESTKHSLTGYRNRPPAAPAPVESPAAAKPATTSQAAPWGSPESFVRSIWPAAQRTAHTLGVPPEALVAQAALETGWGEHVLRHADGRSSFNLFNIKAHGGWTGDTVRIATLEYRDGVARRESAAFRAYGSVAEAFADYADFLRHQPRYAEALDSGGDALTFLQSLQRAGYATDPAYADKIRRVMDSPTLRPGRAELKKMADGTKT</sequence>
<dbReference type="Pfam" id="PF10135">
    <property type="entry name" value="Rod-binding"/>
    <property type="match status" value="1"/>
</dbReference>
<dbReference type="GO" id="GO:0004040">
    <property type="term" value="F:amidase activity"/>
    <property type="evidence" value="ECO:0007669"/>
    <property type="project" value="InterPro"/>
</dbReference>
<dbReference type="OrthoDB" id="289937at2"/>
<dbReference type="GO" id="GO:0042597">
    <property type="term" value="C:periplasmic space"/>
    <property type="evidence" value="ECO:0007669"/>
    <property type="project" value="UniProtKB-SubCell"/>
</dbReference>
<dbReference type="GO" id="GO:0071973">
    <property type="term" value="P:bacterial-type flagellum-dependent cell motility"/>
    <property type="evidence" value="ECO:0007669"/>
    <property type="project" value="TreeGrafter"/>
</dbReference>
<comment type="similarity">
    <text evidence="3">In the N-terminal section; belongs to the FlgJ family.</text>
</comment>
<evidence type="ECO:0000256" key="4">
    <source>
        <dbReference type="ARBA" id="ARBA00007974"/>
    </source>
</evidence>
<evidence type="ECO:0000256" key="7">
    <source>
        <dbReference type="ARBA" id="ARBA00022795"/>
    </source>
</evidence>
<dbReference type="GO" id="GO:0016798">
    <property type="term" value="F:hydrolase activity, acting on glycosyl bonds"/>
    <property type="evidence" value="ECO:0007669"/>
    <property type="project" value="UniProtKB-KW"/>
</dbReference>
<dbReference type="Pfam" id="PF01832">
    <property type="entry name" value="Glucosaminidase"/>
    <property type="match status" value="1"/>
</dbReference>
<feature type="domain" description="Mannosyl-glycoprotein endo-beta-N-acetylglucosamidase-like" evidence="13">
    <location>
        <begin position="144"/>
        <end position="298"/>
    </location>
</feature>
<comment type="similarity">
    <text evidence="4">In the C-terminal section; belongs to the glycosyl hydrolase 73 family.</text>
</comment>
<organism evidence="14 15">
    <name type="scientific">Nitrococcus mobilis Nb-231</name>
    <dbReference type="NCBI Taxonomy" id="314278"/>
    <lineage>
        <taxon>Bacteria</taxon>
        <taxon>Pseudomonadati</taxon>
        <taxon>Pseudomonadota</taxon>
        <taxon>Gammaproteobacteria</taxon>
        <taxon>Chromatiales</taxon>
        <taxon>Ectothiorhodospiraceae</taxon>
        <taxon>Nitrococcus</taxon>
    </lineage>
</organism>
<evidence type="ECO:0000256" key="3">
    <source>
        <dbReference type="ARBA" id="ARBA00006880"/>
    </source>
</evidence>